<dbReference type="InterPro" id="IPR046960">
    <property type="entry name" value="PPR_At4g14850-like_plant"/>
</dbReference>
<dbReference type="Pfam" id="PF13041">
    <property type="entry name" value="PPR_2"/>
    <property type="match status" value="1"/>
</dbReference>
<evidence type="ECO:0000313" key="3">
    <source>
        <dbReference type="EMBL" id="GFP84765.1"/>
    </source>
</evidence>
<name>A0A830BLN5_9LAMI</name>
<keyword evidence="1" id="KW-0677">Repeat</keyword>
<evidence type="ECO:0000256" key="1">
    <source>
        <dbReference type="ARBA" id="ARBA00022737"/>
    </source>
</evidence>
<dbReference type="EMBL" id="BMAC01000093">
    <property type="protein sequence ID" value="GFP84765.1"/>
    <property type="molecule type" value="Genomic_DNA"/>
</dbReference>
<comment type="caution">
    <text evidence="3">The sequence shown here is derived from an EMBL/GenBank/DDBJ whole genome shotgun (WGS) entry which is preliminary data.</text>
</comment>
<dbReference type="Proteomes" id="UP000653305">
    <property type="component" value="Unassembled WGS sequence"/>
</dbReference>
<organism evidence="3 4">
    <name type="scientific">Phtheirospermum japonicum</name>
    <dbReference type="NCBI Taxonomy" id="374723"/>
    <lineage>
        <taxon>Eukaryota</taxon>
        <taxon>Viridiplantae</taxon>
        <taxon>Streptophyta</taxon>
        <taxon>Embryophyta</taxon>
        <taxon>Tracheophyta</taxon>
        <taxon>Spermatophyta</taxon>
        <taxon>Magnoliopsida</taxon>
        <taxon>eudicotyledons</taxon>
        <taxon>Gunneridae</taxon>
        <taxon>Pentapetalae</taxon>
        <taxon>asterids</taxon>
        <taxon>lamiids</taxon>
        <taxon>Lamiales</taxon>
        <taxon>Orobanchaceae</taxon>
        <taxon>Orobanchaceae incertae sedis</taxon>
        <taxon>Phtheirospermum</taxon>
    </lineage>
</organism>
<dbReference type="PANTHER" id="PTHR47926">
    <property type="entry name" value="PENTATRICOPEPTIDE REPEAT-CONTAINING PROTEIN"/>
    <property type="match status" value="1"/>
</dbReference>
<dbReference type="AlphaFoldDB" id="A0A830BLN5"/>
<feature type="repeat" description="PPR" evidence="2">
    <location>
        <begin position="313"/>
        <end position="347"/>
    </location>
</feature>
<reference evidence="3" key="1">
    <citation type="submission" date="2020-07" db="EMBL/GenBank/DDBJ databases">
        <title>Ethylene signaling mediates host invasion by parasitic plants.</title>
        <authorList>
            <person name="Yoshida S."/>
        </authorList>
    </citation>
    <scope>NUCLEOTIDE SEQUENCE</scope>
    <source>
        <strain evidence="3">Okayama</strain>
    </source>
</reference>
<keyword evidence="4" id="KW-1185">Reference proteome</keyword>
<feature type="repeat" description="PPR" evidence="2">
    <location>
        <begin position="181"/>
        <end position="215"/>
    </location>
</feature>
<protein>
    <submittedName>
        <fullName evidence="3">Pentatricopeptide repeat-containing protein at2g29760 chloroplastic</fullName>
    </submittedName>
</protein>
<evidence type="ECO:0000313" key="4">
    <source>
        <dbReference type="Proteomes" id="UP000653305"/>
    </source>
</evidence>
<dbReference type="PROSITE" id="PS51375">
    <property type="entry name" value="PPR"/>
    <property type="match status" value="6"/>
</dbReference>
<dbReference type="NCBIfam" id="TIGR00756">
    <property type="entry name" value="PPR"/>
    <property type="match status" value="6"/>
</dbReference>
<evidence type="ECO:0000256" key="2">
    <source>
        <dbReference type="PROSITE-ProRule" id="PRU00708"/>
    </source>
</evidence>
<dbReference type="FunFam" id="1.25.40.10:FF:000090">
    <property type="entry name" value="Pentatricopeptide repeat-containing protein, chloroplastic"/>
    <property type="match status" value="1"/>
</dbReference>
<accession>A0A830BLN5</accession>
<dbReference type="FunFam" id="1.25.40.10:FF:000348">
    <property type="entry name" value="Pentatricopeptide repeat-containing protein chloroplastic"/>
    <property type="match status" value="1"/>
</dbReference>
<dbReference type="Gene3D" id="1.25.40.10">
    <property type="entry name" value="Tetratricopeptide repeat domain"/>
    <property type="match status" value="4"/>
</dbReference>
<dbReference type="Pfam" id="PF01535">
    <property type="entry name" value="PPR"/>
    <property type="match status" value="7"/>
</dbReference>
<gene>
    <name evidence="3" type="ORF">PHJA_000620400</name>
</gene>
<dbReference type="GO" id="GO:0009451">
    <property type="term" value="P:RNA modification"/>
    <property type="evidence" value="ECO:0007669"/>
    <property type="project" value="InterPro"/>
</dbReference>
<feature type="repeat" description="PPR" evidence="2">
    <location>
        <begin position="416"/>
        <end position="450"/>
    </location>
</feature>
<feature type="repeat" description="PPR" evidence="2">
    <location>
        <begin position="282"/>
        <end position="312"/>
    </location>
</feature>
<proteinExistence type="predicted"/>
<dbReference type="FunFam" id="1.25.40.10:FF:000968">
    <property type="entry name" value="Pentatricopeptide repeat-containing protein, mitochondrial"/>
    <property type="match status" value="1"/>
</dbReference>
<feature type="repeat" description="PPR" evidence="2">
    <location>
        <begin position="385"/>
        <end position="415"/>
    </location>
</feature>
<sequence>MKVARASSRCCYTTSNATKPDPFPRSRIRRDSVRELHGHFIRTHQHTNPNPMSQVIKSYALSKKSLHKARLAFSEITRPTLPIWNYMIRGLSQSDHPVDALNVFDKMRESGLRGDNLTFIFVCKACSKISDVLYGKKVHVHVTKLGFGSYLYVCNALIHMYGFCGEIGYSRKVFDEMPERDLVSWNSLICAYSQCAKYNDVLGLFNAMRVENVNADAVTMVKVILACNYLGEFKLLDSMVDYIEGNFIEIDVYLGNTLIDVYGRRGSISLARSFFNRIINKNIVSWNAMIIGTAKSGDLVSAKKLFDEMPHRDVISWTSMIIGYAQANRHNDAIGLFEKMMMSNVKPDRIVLASVLSACAHLGRLDLGKSVHDYIKNNNYYIKSDIYVENALIDMYCKCGSVENALSVFNSMKETDSVSWTSVISGLAVNGESNRALELFSRMLSDGTKPIHGTFVGILLACVHSGLVEKGLEFFNSMRRDYGLEPETRHYGCVVDLFCRGANLLKAYEFIKSMPIEPDVVVWRILLSGCKVHGDLVLAKIASEKLLELDPTNGGNYVLSCNSFASAGKWDEAIRIRELMEKEGDVVRPLGWSCVETSGEISGFSTNVSGVAKDSIVA</sequence>
<dbReference type="PANTHER" id="PTHR47926:SF440">
    <property type="entry name" value="REPEAT-CONTAINING PROTEIN, PUTATIVE-RELATED"/>
    <property type="match status" value="1"/>
</dbReference>
<dbReference type="InterPro" id="IPR002885">
    <property type="entry name" value="PPR_rpt"/>
</dbReference>
<feature type="repeat" description="PPR" evidence="2">
    <location>
        <begin position="80"/>
        <end position="114"/>
    </location>
</feature>
<dbReference type="GO" id="GO:0003723">
    <property type="term" value="F:RNA binding"/>
    <property type="evidence" value="ECO:0007669"/>
    <property type="project" value="InterPro"/>
</dbReference>
<dbReference type="InterPro" id="IPR011990">
    <property type="entry name" value="TPR-like_helical_dom_sf"/>
</dbReference>
<dbReference type="Pfam" id="PF20431">
    <property type="entry name" value="E_motif"/>
    <property type="match status" value="1"/>
</dbReference>
<dbReference type="InterPro" id="IPR046848">
    <property type="entry name" value="E_motif"/>
</dbReference>
<dbReference type="OrthoDB" id="185373at2759"/>